<reference evidence="1 2" key="1">
    <citation type="submission" date="2018-12" db="EMBL/GenBank/DDBJ databases">
        <authorList>
            <consortium name="Pathogen Informatics"/>
        </authorList>
    </citation>
    <scope>NUCLEOTIDE SEQUENCE [LARGE SCALE GENOMIC DNA]</scope>
    <source>
        <strain evidence="1 2">NCTC9695</strain>
    </source>
</reference>
<dbReference type="AlphaFoldDB" id="A0A447T7D8"/>
<protein>
    <submittedName>
        <fullName evidence="1">Uncharacterized protein</fullName>
    </submittedName>
</protein>
<sequence length="72" mass="7449">MLAGSYNETAYRLSLLSLIGDPETSNDQSIVAALAKLPFSLQGGDGVIAPDHPEVATLSDARLVAHAAKGSR</sequence>
<dbReference type="EMBL" id="LR134182">
    <property type="protein sequence ID" value="VEB40792.1"/>
    <property type="molecule type" value="Genomic_DNA"/>
</dbReference>
<dbReference type="Proteomes" id="UP000275777">
    <property type="component" value="Chromosome"/>
</dbReference>
<organism evidence="1 2">
    <name type="scientific">Chromobacterium violaceum</name>
    <dbReference type="NCBI Taxonomy" id="536"/>
    <lineage>
        <taxon>Bacteria</taxon>
        <taxon>Pseudomonadati</taxon>
        <taxon>Pseudomonadota</taxon>
        <taxon>Betaproteobacteria</taxon>
        <taxon>Neisseriales</taxon>
        <taxon>Chromobacteriaceae</taxon>
        <taxon>Chromobacterium</taxon>
    </lineage>
</organism>
<proteinExistence type="predicted"/>
<gene>
    <name evidence="1" type="ORF">NCTC9695_01195</name>
</gene>
<name>A0A447T7D8_CHRVL</name>
<accession>A0A447T7D8</accession>
<evidence type="ECO:0000313" key="1">
    <source>
        <dbReference type="EMBL" id="VEB40792.1"/>
    </source>
</evidence>
<evidence type="ECO:0000313" key="2">
    <source>
        <dbReference type="Proteomes" id="UP000275777"/>
    </source>
</evidence>